<dbReference type="AlphaFoldDB" id="G2PR83"/>
<keyword evidence="2" id="KW-1185">Reference proteome</keyword>
<dbReference type="Pfam" id="PF09912">
    <property type="entry name" value="DUF2141"/>
    <property type="match status" value="1"/>
</dbReference>
<dbReference type="STRING" id="886377.Murru_0208"/>
<dbReference type="EMBL" id="CP002999">
    <property type="protein sequence ID" value="AEM69264.1"/>
    <property type="molecule type" value="Genomic_DNA"/>
</dbReference>
<evidence type="ECO:0000313" key="2">
    <source>
        <dbReference type="Proteomes" id="UP000008908"/>
    </source>
</evidence>
<reference evidence="1 2" key="2">
    <citation type="journal article" date="2012" name="Stand. Genomic Sci.">
        <title>Complete genome sequence of the facultatively anaerobic, appendaged bacterium Muricauda ruestringensis type strain (B1(T)).</title>
        <authorList>
            <person name="Huntemann M."/>
            <person name="Teshima H."/>
            <person name="Lapidus A."/>
            <person name="Nolan M."/>
            <person name="Lucas S."/>
            <person name="Hammon N."/>
            <person name="Deshpande S."/>
            <person name="Cheng J.F."/>
            <person name="Tapia R."/>
            <person name="Goodwin L.A."/>
            <person name="Pitluck S."/>
            <person name="Liolios K."/>
            <person name="Pagani I."/>
            <person name="Ivanova N."/>
            <person name="Mavromatis K."/>
            <person name="Mikhailova N."/>
            <person name="Pati A."/>
            <person name="Chen A."/>
            <person name="Palaniappan K."/>
            <person name="Land M."/>
            <person name="Hauser L."/>
            <person name="Pan C."/>
            <person name="Brambilla E.M."/>
            <person name="Rohde M."/>
            <person name="Spring S."/>
            <person name="Goker M."/>
            <person name="Detter J.C."/>
            <person name="Bristow J."/>
            <person name="Eisen J.A."/>
            <person name="Markowitz V."/>
            <person name="Hugenholtz P."/>
            <person name="Kyrpides N.C."/>
            <person name="Klenk H.P."/>
            <person name="Woyke T."/>
        </authorList>
    </citation>
    <scope>NUCLEOTIDE SEQUENCE [LARGE SCALE GENOMIC DNA]</scope>
    <source>
        <strain evidence="2">DSM 13258 / LMG 19739 / B1</strain>
    </source>
</reference>
<name>G2PR83_ALLRU</name>
<evidence type="ECO:0000313" key="1">
    <source>
        <dbReference type="EMBL" id="AEM69264.1"/>
    </source>
</evidence>
<dbReference type="KEGG" id="mrs:Murru_0208"/>
<proteinExistence type="predicted"/>
<protein>
    <recommendedName>
        <fullName evidence="3">DUF2141 domain-containing protein</fullName>
    </recommendedName>
</protein>
<dbReference type="RefSeq" id="WP_014031548.1">
    <property type="nucleotide sequence ID" value="NC_015945.1"/>
</dbReference>
<dbReference type="HOGENOM" id="CLU_125018_1_0_10"/>
<evidence type="ECO:0008006" key="3">
    <source>
        <dbReference type="Google" id="ProtNLM"/>
    </source>
</evidence>
<dbReference type="InterPro" id="IPR018673">
    <property type="entry name" value="DUF2141"/>
</dbReference>
<dbReference type="Proteomes" id="UP000008908">
    <property type="component" value="Chromosome"/>
</dbReference>
<dbReference type="eggNOG" id="COG4704">
    <property type="taxonomic scope" value="Bacteria"/>
</dbReference>
<organism evidence="1 2">
    <name type="scientific">Allomuricauda ruestringensis (strain DSM 13258 / CIP 107369 / LMG 19739 / B1)</name>
    <name type="common">Muricauda ruestringensis</name>
    <dbReference type="NCBI Taxonomy" id="886377"/>
    <lineage>
        <taxon>Bacteria</taxon>
        <taxon>Pseudomonadati</taxon>
        <taxon>Bacteroidota</taxon>
        <taxon>Flavobacteriia</taxon>
        <taxon>Flavobacteriales</taxon>
        <taxon>Flavobacteriaceae</taxon>
        <taxon>Flagellimonas</taxon>
    </lineage>
</organism>
<reference evidence="2" key="1">
    <citation type="submission" date="2011-08" db="EMBL/GenBank/DDBJ databases">
        <title>The complete genome of Muricauda ruestringensis DSM 13258.</title>
        <authorList>
            <person name="Lucas S."/>
            <person name="Han J."/>
            <person name="Lapidus A."/>
            <person name="Bruce D."/>
            <person name="Goodwin L."/>
            <person name="Pitluck S."/>
            <person name="Peters L."/>
            <person name="Kyrpides N."/>
            <person name="Mavromatis K."/>
            <person name="Ivanova N."/>
            <person name="Ovchinnikova G."/>
            <person name="Teshima H."/>
            <person name="Detter J.C."/>
            <person name="Tapia R."/>
            <person name="Han C."/>
            <person name="Land M."/>
            <person name="Hauser L."/>
            <person name="Markowitz V."/>
            <person name="Cheng J.-F."/>
            <person name="Hugenholtz P."/>
            <person name="Woyke T."/>
            <person name="Wu D."/>
            <person name="Spring S."/>
            <person name="Schroeder M."/>
            <person name="Brambilla E."/>
            <person name="Klenk H.-P."/>
            <person name="Eisen J.A."/>
        </authorList>
    </citation>
    <scope>NUCLEOTIDE SEQUENCE [LARGE SCALE GENOMIC DNA]</scope>
    <source>
        <strain evidence="2">DSM 13258 / LMG 19739 / B1</strain>
    </source>
</reference>
<dbReference type="OrthoDB" id="9788332at2"/>
<accession>G2PR83</accession>
<sequence>MKNILTISFILFVLSTFISFDRTPSPINPSLTVKVEGLRNSKGLVQYALYDHEGSLPDQKFKKYHQIRTSAISDGKSSTTFSDLPLGTYAISVLHDENKDGKIEMGLLLPKEGIGFSNFKTIGLSNRPNFDRASFVLVKDSVIVVNMIYK</sequence>
<gene>
    <name evidence="1" type="ordered locus">Murru_0208</name>
</gene>